<dbReference type="AlphaFoldDB" id="A0A0R3VVM9"/>
<proteinExistence type="predicted"/>
<sequence length="136" mass="15443">MMTWKLLWDYSDKRVGFATPETLVPTPLATCRPSVPWINFFPLLLSLSLLLLPFLGPASPREVADNVAIGRAEEGISKVSEALDGEEAIEDPDDTVDVSVLLQARYILPRRKRMRQRLPRRRRQIPGLLTFFNLPS</sequence>
<evidence type="ECO:0000313" key="1">
    <source>
        <dbReference type="EMBL" id="VDK23066.1"/>
    </source>
</evidence>
<dbReference type="WBParaSite" id="TASK_0000145001-mRNA-1">
    <property type="protein sequence ID" value="TASK_0000145001-mRNA-1"/>
    <property type="gene ID" value="TASK_0000145001"/>
</dbReference>
<keyword evidence="2" id="KW-1185">Reference proteome</keyword>
<reference evidence="1 2" key="2">
    <citation type="submission" date="2018-11" db="EMBL/GenBank/DDBJ databases">
        <authorList>
            <consortium name="Pathogen Informatics"/>
        </authorList>
    </citation>
    <scope>NUCLEOTIDE SEQUENCE [LARGE SCALE GENOMIC DNA]</scope>
</reference>
<evidence type="ECO:0000313" key="2">
    <source>
        <dbReference type="Proteomes" id="UP000282613"/>
    </source>
</evidence>
<name>A0A0R3VVM9_TAEAS</name>
<dbReference type="Proteomes" id="UP000282613">
    <property type="component" value="Unassembled WGS sequence"/>
</dbReference>
<reference evidence="3" key="1">
    <citation type="submission" date="2017-02" db="UniProtKB">
        <authorList>
            <consortium name="WormBaseParasite"/>
        </authorList>
    </citation>
    <scope>IDENTIFICATION</scope>
</reference>
<accession>A0A0R3VVM9</accession>
<dbReference type="EMBL" id="UYRS01000379">
    <property type="protein sequence ID" value="VDK23066.1"/>
    <property type="molecule type" value="Genomic_DNA"/>
</dbReference>
<gene>
    <name evidence="1" type="ORF">TASK_LOCUS1451</name>
</gene>
<evidence type="ECO:0000313" key="3">
    <source>
        <dbReference type="WBParaSite" id="TASK_0000145001-mRNA-1"/>
    </source>
</evidence>
<organism evidence="3">
    <name type="scientific">Taenia asiatica</name>
    <name type="common">Asian tapeworm</name>
    <dbReference type="NCBI Taxonomy" id="60517"/>
    <lineage>
        <taxon>Eukaryota</taxon>
        <taxon>Metazoa</taxon>
        <taxon>Spiralia</taxon>
        <taxon>Lophotrochozoa</taxon>
        <taxon>Platyhelminthes</taxon>
        <taxon>Cestoda</taxon>
        <taxon>Eucestoda</taxon>
        <taxon>Cyclophyllidea</taxon>
        <taxon>Taeniidae</taxon>
        <taxon>Taenia</taxon>
    </lineage>
</organism>
<protein>
    <submittedName>
        <fullName evidence="1 3">Uncharacterized protein</fullName>
    </submittedName>
</protein>